<dbReference type="Pfam" id="PF00581">
    <property type="entry name" value="Rhodanese"/>
    <property type="match status" value="1"/>
</dbReference>
<keyword evidence="4" id="KW-1185">Reference proteome</keyword>
<dbReference type="Gene3D" id="3.40.250.10">
    <property type="entry name" value="Rhodanese-like domain"/>
    <property type="match status" value="1"/>
</dbReference>
<proteinExistence type="predicted"/>
<reference evidence="3 4" key="1">
    <citation type="submission" date="2024-04" db="EMBL/GenBank/DDBJ databases">
        <title>Aurantiacibacter sp. DGU6 16S ribosomal RNA gene Genome sequencing and assembly.</title>
        <authorList>
            <person name="Park S."/>
        </authorList>
    </citation>
    <scope>NUCLEOTIDE SEQUENCE [LARGE SCALE GENOMIC DNA]</scope>
    <source>
        <strain evidence="3 4">DGU6</strain>
    </source>
</reference>
<evidence type="ECO:0000313" key="4">
    <source>
        <dbReference type="Proteomes" id="UP001497045"/>
    </source>
</evidence>
<feature type="chain" id="PRO_5047535881" evidence="1">
    <location>
        <begin position="21"/>
        <end position="170"/>
    </location>
</feature>
<comment type="caution">
    <text evidence="3">The sequence shown here is derived from an EMBL/GenBank/DDBJ whole genome shotgun (WGS) entry which is preliminary data.</text>
</comment>
<protein>
    <submittedName>
        <fullName evidence="3">Rhodanese-like domain-containing protein</fullName>
    </submittedName>
</protein>
<dbReference type="CDD" id="cd00158">
    <property type="entry name" value="RHOD"/>
    <property type="match status" value="1"/>
</dbReference>
<accession>A0ABU9IAH2</accession>
<dbReference type="SUPFAM" id="SSF52821">
    <property type="entry name" value="Rhodanese/Cell cycle control phosphatase"/>
    <property type="match status" value="1"/>
</dbReference>
<organism evidence="3 4">
    <name type="scientific">Aurantiacibacter gilvus</name>
    <dbReference type="NCBI Taxonomy" id="3139141"/>
    <lineage>
        <taxon>Bacteria</taxon>
        <taxon>Pseudomonadati</taxon>
        <taxon>Pseudomonadota</taxon>
        <taxon>Alphaproteobacteria</taxon>
        <taxon>Sphingomonadales</taxon>
        <taxon>Erythrobacteraceae</taxon>
        <taxon>Aurantiacibacter</taxon>
    </lineage>
</organism>
<gene>
    <name evidence="3" type="ORF">AAEO60_00820</name>
</gene>
<dbReference type="InterPro" id="IPR036873">
    <property type="entry name" value="Rhodanese-like_dom_sf"/>
</dbReference>
<keyword evidence="1" id="KW-0732">Signal</keyword>
<feature type="signal peptide" evidence="1">
    <location>
        <begin position="1"/>
        <end position="20"/>
    </location>
</feature>
<dbReference type="Proteomes" id="UP001497045">
    <property type="component" value="Unassembled WGS sequence"/>
</dbReference>
<dbReference type="EMBL" id="JBBYHV010000001">
    <property type="protein sequence ID" value="MEL1249206.1"/>
    <property type="molecule type" value="Genomic_DNA"/>
</dbReference>
<sequence length="170" mass="18373">MRKLFILAPLALLGTTPPEAAPIAQTAAAQAGVDYDGFVELAGELGEFRDGRLLGWQDWRSRANQPGAIILDTRSAAAFADGHIEGAVNLPFSDFTDAKLAGIIPDPDTPVFIYCNNNFADDVPPVPLKRLELALNIPTFINLYGYGYTNIYELDGVVFLDQVDWVSSAG</sequence>
<evidence type="ECO:0000313" key="3">
    <source>
        <dbReference type="EMBL" id="MEL1249206.1"/>
    </source>
</evidence>
<dbReference type="PROSITE" id="PS50206">
    <property type="entry name" value="RHODANESE_3"/>
    <property type="match status" value="1"/>
</dbReference>
<feature type="domain" description="Rhodanese" evidence="2">
    <location>
        <begin position="64"/>
        <end position="116"/>
    </location>
</feature>
<name>A0ABU9IAH2_9SPHN</name>
<evidence type="ECO:0000256" key="1">
    <source>
        <dbReference type="SAM" id="SignalP"/>
    </source>
</evidence>
<dbReference type="RefSeq" id="WP_341671743.1">
    <property type="nucleotide sequence ID" value="NZ_JBBYHV010000001.1"/>
</dbReference>
<evidence type="ECO:0000259" key="2">
    <source>
        <dbReference type="PROSITE" id="PS50206"/>
    </source>
</evidence>
<dbReference type="InterPro" id="IPR001763">
    <property type="entry name" value="Rhodanese-like_dom"/>
</dbReference>